<feature type="binding site" evidence="10">
    <location>
        <position position="72"/>
    </location>
    <ligand>
        <name>4-amino-2-methyl-5-(diphosphooxymethyl)pyrimidine</name>
        <dbReference type="ChEBI" id="CHEBI:57841"/>
    </ligand>
</feature>
<reference evidence="14 15" key="1">
    <citation type="journal article" date="2013" name="Genome Announc.">
        <title>Draft genome sequences for three mercury-methylating, sulfate-reducing bacteria.</title>
        <authorList>
            <person name="Brown S.D."/>
            <person name="Hurt R.A.Jr."/>
            <person name="Gilmour C.C."/>
            <person name="Elias D.A."/>
        </authorList>
    </citation>
    <scope>NUCLEOTIDE SEQUENCE [LARGE SCALE GENOMIC DNA]</scope>
    <source>
        <strain evidence="14 15">DSM 2059</strain>
    </source>
</reference>
<dbReference type="eggNOG" id="COG0352">
    <property type="taxonomic scope" value="Bacteria"/>
</dbReference>
<comment type="similarity">
    <text evidence="10 11">Belongs to the thiamine-phosphate synthase family.</text>
</comment>
<dbReference type="Gene3D" id="3.20.20.70">
    <property type="entry name" value="Aldolase class I"/>
    <property type="match status" value="1"/>
</dbReference>
<comment type="function">
    <text evidence="1 10">Condenses 4-methyl-5-(beta-hydroxyethyl)thiazole monophosphate (THZ-P) and 2-methyl-4-amino-5-hydroxymethyl pyrimidine pyrophosphate (HMP-PP) to form thiamine monophosphate (TMP).</text>
</comment>
<dbReference type="PANTHER" id="PTHR20857">
    <property type="entry name" value="THIAMINE-PHOSPHATE PYROPHOSPHORYLASE"/>
    <property type="match status" value="1"/>
</dbReference>
<feature type="binding site" evidence="10">
    <location>
        <position position="111"/>
    </location>
    <ligand>
        <name>4-amino-2-methyl-5-(diphosphooxymethyl)pyrimidine</name>
        <dbReference type="ChEBI" id="CHEBI:57841"/>
    </ligand>
</feature>
<dbReference type="InterPro" id="IPR034291">
    <property type="entry name" value="TMP_synthase"/>
</dbReference>
<evidence type="ECO:0000256" key="5">
    <source>
        <dbReference type="ARBA" id="ARBA00022842"/>
    </source>
</evidence>
<feature type="binding site" evidence="10">
    <location>
        <position position="140"/>
    </location>
    <ligand>
        <name>4-amino-2-methyl-5-(diphosphooxymethyl)pyrimidine</name>
        <dbReference type="ChEBI" id="CHEBI:57841"/>
    </ligand>
</feature>
<evidence type="ECO:0000313" key="15">
    <source>
        <dbReference type="Proteomes" id="UP000014977"/>
    </source>
</evidence>
<dbReference type="Pfam" id="PF02581">
    <property type="entry name" value="TMP-TENI"/>
    <property type="match status" value="1"/>
</dbReference>
<comment type="cofactor">
    <cofactor evidence="10">
        <name>Mg(2+)</name>
        <dbReference type="ChEBI" id="CHEBI:18420"/>
    </cofactor>
    <text evidence="10">Binds 1 Mg(2+) ion per subunit.</text>
</comment>
<keyword evidence="15" id="KW-1185">Reference proteome</keyword>
<feature type="binding site" evidence="10">
    <location>
        <position position="73"/>
    </location>
    <ligand>
        <name>Mg(2+)</name>
        <dbReference type="ChEBI" id="CHEBI:18420"/>
    </ligand>
</feature>
<evidence type="ECO:0000256" key="12">
    <source>
        <dbReference type="RuleBase" id="RU004253"/>
    </source>
</evidence>
<evidence type="ECO:0000256" key="2">
    <source>
        <dbReference type="ARBA" id="ARBA00005165"/>
    </source>
</evidence>
<dbReference type="FunFam" id="3.20.20.70:FF:000096">
    <property type="entry name" value="Thiamine-phosphate synthase"/>
    <property type="match status" value="1"/>
</dbReference>
<evidence type="ECO:0000256" key="6">
    <source>
        <dbReference type="ARBA" id="ARBA00022977"/>
    </source>
</evidence>
<accession>S7TPY3</accession>
<dbReference type="UniPathway" id="UPA00060">
    <property type="reaction ID" value="UER00141"/>
</dbReference>
<keyword evidence="6 10" id="KW-0784">Thiamine biosynthesis</keyword>
<dbReference type="GO" id="GO:0000287">
    <property type="term" value="F:magnesium ion binding"/>
    <property type="evidence" value="ECO:0007669"/>
    <property type="project" value="UniProtKB-UniRule"/>
</dbReference>
<evidence type="ECO:0000313" key="14">
    <source>
        <dbReference type="EMBL" id="EPR39021.1"/>
    </source>
</evidence>
<dbReference type="STRING" id="897.B2D07_05665"/>
<dbReference type="SUPFAM" id="SSF51391">
    <property type="entry name" value="Thiamin phosphate synthase"/>
    <property type="match status" value="1"/>
</dbReference>
<keyword evidence="3 10" id="KW-0808">Transferase</keyword>
<sequence>MKCRPLRKMLRFYFITDDNAPSCPPIQQTRIALGAGATMIQYRNKSFSDAFLPEILQIRWLCSEWGIPLVINDDIGLAERVGADGIHVGQEDISPTVARQRLGGEAIIGVSVSNLDELRNTDLSSCDYIGTGPIFPTGTKTDAKAVKGLSGLKAIVDAAPLPVVAIGGITAHNTRACLDTGAAGIAVISFISRAPDPKANAVVLGQACGIFESHQSQNP</sequence>
<dbReference type="Proteomes" id="UP000014977">
    <property type="component" value="Unassembled WGS sequence"/>
</dbReference>
<keyword evidence="5 10" id="KW-0460">Magnesium</keyword>
<feature type="binding site" evidence="10">
    <location>
        <position position="168"/>
    </location>
    <ligand>
        <name>2-[(2R,5Z)-2-carboxy-4-methylthiazol-5(2H)-ylidene]ethyl phosphate</name>
        <dbReference type="ChEBI" id="CHEBI:62899"/>
    </ligand>
</feature>
<dbReference type="InterPro" id="IPR036206">
    <property type="entry name" value="ThiamineP_synth_sf"/>
</dbReference>
<evidence type="ECO:0000256" key="10">
    <source>
        <dbReference type="HAMAP-Rule" id="MF_00097"/>
    </source>
</evidence>
<protein>
    <recommendedName>
        <fullName evidence="10">Thiamine-phosphate synthase</fullName>
        <shortName evidence="10">TP synthase</shortName>
        <shortName evidence="10">TPS</shortName>
        <ecNumber evidence="10">2.5.1.3</ecNumber>
    </recommendedName>
    <alternativeName>
        <fullName evidence="10">Thiamine-phosphate pyrophosphorylase</fullName>
        <shortName evidence="10">TMP pyrophosphorylase</shortName>
        <shortName evidence="10">TMP-PPase</shortName>
    </alternativeName>
</protein>
<comment type="catalytic activity">
    <reaction evidence="9 10 11">
        <text>2-[(2R,5Z)-2-carboxy-4-methylthiazol-5(2H)-ylidene]ethyl phosphate + 4-amino-2-methyl-5-(diphosphooxymethyl)pyrimidine + 2 H(+) = thiamine phosphate + CO2 + diphosphate</text>
        <dbReference type="Rhea" id="RHEA:47844"/>
        <dbReference type="ChEBI" id="CHEBI:15378"/>
        <dbReference type="ChEBI" id="CHEBI:16526"/>
        <dbReference type="ChEBI" id="CHEBI:33019"/>
        <dbReference type="ChEBI" id="CHEBI:37575"/>
        <dbReference type="ChEBI" id="CHEBI:57841"/>
        <dbReference type="ChEBI" id="CHEBI:62899"/>
        <dbReference type="EC" id="2.5.1.3"/>
    </reaction>
</comment>
<evidence type="ECO:0000256" key="7">
    <source>
        <dbReference type="ARBA" id="ARBA00047334"/>
    </source>
</evidence>
<dbReference type="GO" id="GO:0009228">
    <property type="term" value="P:thiamine biosynthetic process"/>
    <property type="evidence" value="ECO:0007669"/>
    <property type="project" value="UniProtKB-KW"/>
</dbReference>
<organism evidence="14 15">
    <name type="scientific">Desulfococcus multivorans DSM 2059</name>
    <dbReference type="NCBI Taxonomy" id="1121405"/>
    <lineage>
        <taxon>Bacteria</taxon>
        <taxon>Pseudomonadati</taxon>
        <taxon>Thermodesulfobacteriota</taxon>
        <taxon>Desulfobacteria</taxon>
        <taxon>Desulfobacterales</taxon>
        <taxon>Desulfococcaceae</taxon>
        <taxon>Desulfococcus</taxon>
    </lineage>
</organism>
<dbReference type="InterPro" id="IPR022998">
    <property type="entry name" value="ThiamineP_synth_TenI"/>
</dbReference>
<evidence type="ECO:0000256" key="11">
    <source>
        <dbReference type="RuleBase" id="RU003826"/>
    </source>
</evidence>
<dbReference type="HAMAP" id="MF_00097">
    <property type="entry name" value="TMP_synthase"/>
    <property type="match status" value="1"/>
</dbReference>
<dbReference type="InterPro" id="IPR013785">
    <property type="entry name" value="Aldolase_TIM"/>
</dbReference>
<evidence type="ECO:0000256" key="9">
    <source>
        <dbReference type="ARBA" id="ARBA00047883"/>
    </source>
</evidence>
<feature type="binding site" evidence="10">
    <location>
        <position position="92"/>
    </location>
    <ligand>
        <name>Mg(2+)</name>
        <dbReference type="ChEBI" id="CHEBI:18420"/>
    </ligand>
</feature>
<dbReference type="PATRIC" id="fig|1121405.3.peg.2830"/>
<proteinExistence type="inferred from homology"/>
<evidence type="ECO:0000256" key="8">
    <source>
        <dbReference type="ARBA" id="ARBA00047851"/>
    </source>
</evidence>
<keyword evidence="4 10" id="KW-0479">Metal-binding</keyword>
<evidence type="ECO:0000256" key="4">
    <source>
        <dbReference type="ARBA" id="ARBA00022723"/>
    </source>
</evidence>
<feature type="binding site" evidence="10">
    <location>
        <begin position="41"/>
        <end position="45"/>
    </location>
    <ligand>
        <name>4-amino-2-methyl-5-(diphosphooxymethyl)pyrimidine</name>
        <dbReference type="ChEBI" id="CHEBI:57841"/>
    </ligand>
</feature>
<dbReference type="GO" id="GO:0005737">
    <property type="term" value="C:cytoplasm"/>
    <property type="evidence" value="ECO:0007669"/>
    <property type="project" value="TreeGrafter"/>
</dbReference>
<dbReference type="EC" id="2.5.1.3" evidence="10"/>
<dbReference type="AlphaFoldDB" id="S7TPY3"/>
<feature type="binding site" evidence="10">
    <location>
        <begin position="137"/>
        <end position="139"/>
    </location>
    <ligand>
        <name>2-[(2R,5Z)-2-carboxy-4-methylthiazol-5(2H)-ylidene]ethyl phosphate</name>
        <dbReference type="ChEBI" id="CHEBI:62899"/>
    </ligand>
</feature>
<comment type="catalytic activity">
    <reaction evidence="7 10 11">
        <text>4-methyl-5-(2-phosphooxyethyl)-thiazole + 4-amino-2-methyl-5-(diphosphooxymethyl)pyrimidine + H(+) = thiamine phosphate + diphosphate</text>
        <dbReference type="Rhea" id="RHEA:22328"/>
        <dbReference type="ChEBI" id="CHEBI:15378"/>
        <dbReference type="ChEBI" id="CHEBI:33019"/>
        <dbReference type="ChEBI" id="CHEBI:37575"/>
        <dbReference type="ChEBI" id="CHEBI:57841"/>
        <dbReference type="ChEBI" id="CHEBI:58296"/>
        <dbReference type="EC" id="2.5.1.3"/>
    </reaction>
</comment>
<evidence type="ECO:0000256" key="1">
    <source>
        <dbReference type="ARBA" id="ARBA00003814"/>
    </source>
</evidence>
<dbReference type="CDD" id="cd00564">
    <property type="entry name" value="TMP_TenI"/>
    <property type="match status" value="1"/>
</dbReference>
<name>S7TPY3_DESML</name>
<comment type="pathway">
    <text evidence="2 10 12">Cofactor biosynthesis; thiamine diphosphate biosynthesis; thiamine phosphate from 4-amino-2-methyl-5-diphosphomethylpyrimidine and 4-methyl-5-(2-phosphoethyl)-thiazole: step 1/1.</text>
</comment>
<comment type="caution">
    <text evidence="14">The sequence shown here is derived from an EMBL/GenBank/DDBJ whole genome shotgun (WGS) entry which is preliminary data.</text>
</comment>
<feature type="binding site" evidence="10">
    <location>
        <begin position="188"/>
        <end position="189"/>
    </location>
    <ligand>
        <name>2-[(2R,5Z)-2-carboxy-4-methylthiazol-5(2H)-ylidene]ethyl phosphate</name>
        <dbReference type="ChEBI" id="CHEBI:62899"/>
    </ligand>
</feature>
<dbReference type="NCBIfam" id="TIGR00693">
    <property type="entry name" value="thiE"/>
    <property type="match status" value="1"/>
</dbReference>
<gene>
    <name evidence="10" type="primary">thiE</name>
    <name evidence="14" type="ORF">dsmv_0431</name>
</gene>
<evidence type="ECO:0000259" key="13">
    <source>
        <dbReference type="Pfam" id="PF02581"/>
    </source>
</evidence>
<dbReference type="PANTHER" id="PTHR20857:SF15">
    <property type="entry name" value="THIAMINE-PHOSPHATE SYNTHASE"/>
    <property type="match status" value="1"/>
</dbReference>
<dbReference type="GO" id="GO:0009229">
    <property type="term" value="P:thiamine diphosphate biosynthetic process"/>
    <property type="evidence" value="ECO:0007669"/>
    <property type="project" value="UniProtKB-UniRule"/>
</dbReference>
<dbReference type="EMBL" id="ATHJ01000094">
    <property type="protein sequence ID" value="EPR39021.1"/>
    <property type="molecule type" value="Genomic_DNA"/>
</dbReference>
<dbReference type="GO" id="GO:0004789">
    <property type="term" value="F:thiamine-phosphate diphosphorylase activity"/>
    <property type="evidence" value="ECO:0007669"/>
    <property type="project" value="UniProtKB-UniRule"/>
</dbReference>
<feature type="domain" description="Thiamine phosphate synthase/TenI" evidence="13">
    <location>
        <begin position="12"/>
        <end position="191"/>
    </location>
</feature>
<comment type="catalytic activity">
    <reaction evidence="8 10 11">
        <text>2-(2-carboxy-4-methylthiazol-5-yl)ethyl phosphate + 4-amino-2-methyl-5-(diphosphooxymethyl)pyrimidine + 2 H(+) = thiamine phosphate + CO2 + diphosphate</text>
        <dbReference type="Rhea" id="RHEA:47848"/>
        <dbReference type="ChEBI" id="CHEBI:15378"/>
        <dbReference type="ChEBI" id="CHEBI:16526"/>
        <dbReference type="ChEBI" id="CHEBI:33019"/>
        <dbReference type="ChEBI" id="CHEBI:37575"/>
        <dbReference type="ChEBI" id="CHEBI:57841"/>
        <dbReference type="ChEBI" id="CHEBI:62890"/>
        <dbReference type="EC" id="2.5.1.3"/>
    </reaction>
</comment>
<evidence type="ECO:0000256" key="3">
    <source>
        <dbReference type="ARBA" id="ARBA00022679"/>
    </source>
</evidence>